<dbReference type="Ensembl" id="ENSPMAT00000006950.1">
    <property type="protein sequence ID" value="ENSPMAP00000006920.1"/>
    <property type="gene ID" value="ENSPMAG00000006285.1"/>
</dbReference>
<dbReference type="GeneTree" id="ENSGT00390000013777"/>
<accession>S4RNY4</accession>
<evidence type="ECO:0000256" key="1">
    <source>
        <dbReference type="ARBA" id="ARBA00004123"/>
    </source>
</evidence>
<dbReference type="GO" id="GO:0006406">
    <property type="term" value="P:mRNA export from nucleus"/>
    <property type="evidence" value="ECO:0007669"/>
    <property type="project" value="TreeGrafter"/>
</dbReference>
<evidence type="ECO:0000256" key="2">
    <source>
        <dbReference type="ARBA" id="ARBA00008044"/>
    </source>
</evidence>
<keyword evidence="3" id="KW-0539">Nucleus</keyword>
<protein>
    <submittedName>
        <fullName evidence="4">Uncharacterized protein</fullName>
    </submittedName>
</protein>
<comment type="subcellular location">
    <subcellularLocation>
        <location evidence="1">Nucleus</location>
    </subcellularLocation>
</comment>
<dbReference type="PANTHER" id="PTHR13375">
    <property type="entry name" value="FMS INTERACTING PROTEIN"/>
    <property type="match status" value="1"/>
</dbReference>
<dbReference type="GO" id="GO:0000445">
    <property type="term" value="C:THO complex part of transcription export complex"/>
    <property type="evidence" value="ECO:0007669"/>
    <property type="project" value="TreeGrafter"/>
</dbReference>
<dbReference type="OMA" id="ARICACL"/>
<dbReference type="HOGENOM" id="CLU_1389830_0_0_1"/>
<evidence type="ECO:0000313" key="4">
    <source>
        <dbReference type="Ensembl" id="ENSPMAP00000006920.1"/>
    </source>
</evidence>
<comment type="similarity">
    <text evidence="2">Belongs to the THOC5 family.</text>
</comment>
<evidence type="ECO:0000256" key="3">
    <source>
        <dbReference type="ARBA" id="ARBA00023242"/>
    </source>
</evidence>
<dbReference type="PANTHER" id="PTHR13375:SF3">
    <property type="entry name" value="THO COMPLEX SUBUNIT 5 HOMOLOG"/>
    <property type="match status" value="1"/>
</dbReference>
<dbReference type="STRING" id="7757.ENSPMAP00000006920"/>
<reference evidence="4" key="2">
    <citation type="submission" date="2025-09" db="UniProtKB">
        <authorList>
            <consortium name="Ensembl"/>
        </authorList>
    </citation>
    <scope>IDENTIFICATION</scope>
</reference>
<sequence>MPLCSFCPTEHCILPVSAESQPLFPAKMVSRLMQWTASTYDEYKVLPYTRPVVEAGLAQESDLYFSALIERGTAKLRVAVLLSPSFPSPAPILSLCLSWNGERSSQTDDNIRAIESEVCVHAGELMGPKPGYELLTNQLARICACLDVYLETWSPDVSVEGPREFPRDKMCLRLSRGPNRLKPFKYNPRQGFFTHR</sequence>
<dbReference type="GO" id="GO:0003729">
    <property type="term" value="F:mRNA binding"/>
    <property type="evidence" value="ECO:0007669"/>
    <property type="project" value="TreeGrafter"/>
</dbReference>
<organism evidence="4">
    <name type="scientific">Petromyzon marinus</name>
    <name type="common">Sea lamprey</name>
    <dbReference type="NCBI Taxonomy" id="7757"/>
    <lineage>
        <taxon>Eukaryota</taxon>
        <taxon>Metazoa</taxon>
        <taxon>Chordata</taxon>
        <taxon>Craniata</taxon>
        <taxon>Vertebrata</taxon>
        <taxon>Cyclostomata</taxon>
        <taxon>Hyperoartia</taxon>
        <taxon>Petromyzontiformes</taxon>
        <taxon>Petromyzontidae</taxon>
        <taxon>Petromyzon</taxon>
    </lineage>
</organism>
<proteinExistence type="inferred from homology"/>
<reference evidence="4" key="1">
    <citation type="submission" date="2025-08" db="UniProtKB">
        <authorList>
            <consortium name="Ensembl"/>
        </authorList>
    </citation>
    <scope>IDENTIFICATION</scope>
</reference>
<dbReference type="InterPro" id="IPR019163">
    <property type="entry name" value="THO_Thoc5"/>
</dbReference>
<name>S4RNY4_PETMA</name>
<dbReference type="AlphaFoldDB" id="S4RNY4"/>